<dbReference type="PANTHER" id="PTHR38848">
    <property type="entry name" value="G-PROTEIN COUPLED RECEPTORS FAMILY 3 PROFILE DOMAIN-CONTAINING PROTEIN"/>
    <property type="match status" value="1"/>
</dbReference>
<feature type="transmembrane region" description="Helical" evidence="1">
    <location>
        <begin position="138"/>
        <end position="159"/>
    </location>
</feature>
<accession>A0A9P5C210</accession>
<feature type="transmembrane region" description="Helical" evidence="1">
    <location>
        <begin position="242"/>
        <end position="265"/>
    </location>
</feature>
<evidence type="ECO:0000313" key="2">
    <source>
        <dbReference type="EMBL" id="KAF3042141.1"/>
    </source>
</evidence>
<gene>
    <name evidence="2" type="ORF">E8E12_006643</name>
</gene>
<dbReference type="AlphaFoldDB" id="A0A9P5C210"/>
<evidence type="ECO:0000313" key="3">
    <source>
        <dbReference type="Proteomes" id="UP000758155"/>
    </source>
</evidence>
<feature type="transmembrane region" description="Helical" evidence="1">
    <location>
        <begin position="94"/>
        <end position="118"/>
    </location>
</feature>
<reference evidence="2" key="1">
    <citation type="submission" date="2019-04" db="EMBL/GenBank/DDBJ databases">
        <title>Sequencing of skin fungus with MAO and IRED activity.</title>
        <authorList>
            <person name="Marsaioli A.J."/>
            <person name="Bonatto J.M.C."/>
            <person name="Reis Junior O."/>
        </authorList>
    </citation>
    <scope>NUCLEOTIDE SEQUENCE</scope>
    <source>
        <strain evidence="2">28M1</strain>
    </source>
</reference>
<name>A0A9P5C210_9PLEO</name>
<keyword evidence="3" id="KW-1185">Reference proteome</keyword>
<dbReference type="PANTHER" id="PTHR38848:SF3">
    <property type="entry name" value="G-PROTEIN COUPLED RECEPTORS FAMILY 3 PROFILE DOMAIN-CONTAINING PROTEIN"/>
    <property type="match status" value="1"/>
</dbReference>
<feature type="transmembrane region" description="Helical" evidence="1">
    <location>
        <begin position="47"/>
        <end position="74"/>
    </location>
</feature>
<keyword evidence="1" id="KW-0472">Membrane</keyword>
<sequence length="279" mass="30808">MLGYRVRQLDRKRVKDLCFAHVLIFLLYFDSMCFVLSAAVVETGLGLAALGVCRGAVFLCLGFYVLSNVIMYLFLIERAHALRSPFMKRMGDWIWVVGFTLTLSGFTAMGVVAFVHPIAEVSSLDGRCRIGIPGYTTIPLVTYDVGLNILLTLVFVYLLSPHIRSGKPSTKAFPASRLTTCLGNLCSRSKSRTSLIQANQGNQHMVKKIEKLLAKTFLGSVLVMLPTVGNMSALSALSGRELGWLCLTTCTFDVVWTVSIFHWLTGSTKDAEKRRPPAE</sequence>
<keyword evidence="1" id="KW-0812">Transmembrane</keyword>
<feature type="transmembrane region" description="Helical" evidence="1">
    <location>
        <begin position="212"/>
        <end position="236"/>
    </location>
</feature>
<evidence type="ECO:0000256" key="1">
    <source>
        <dbReference type="SAM" id="Phobius"/>
    </source>
</evidence>
<proteinExistence type="predicted"/>
<keyword evidence="1" id="KW-1133">Transmembrane helix</keyword>
<organism evidence="2 3">
    <name type="scientific">Didymella heteroderae</name>
    <dbReference type="NCBI Taxonomy" id="1769908"/>
    <lineage>
        <taxon>Eukaryota</taxon>
        <taxon>Fungi</taxon>
        <taxon>Dikarya</taxon>
        <taxon>Ascomycota</taxon>
        <taxon>Pezizomycotina</taxon>
        <taxon>Dothideomycetes</taxon>
        <taxon>Pleosporomycetidae</taxon>
        <taxon>Pleosporales</taxon>
        <taxon>Pleosporineae</taxon>
        <taxon>Didymellaceae</taxon>
        <taxon>Didymella</taxon>
    </lineage>
</organism>
<protein>
    <submittedName>
        <fullName evidence="2">Uncharacterized protein</fullName>
    </submittedName>
</protein>
<feature type="transmembrane region" description="Helical" evidence="1">
    <location>
        <begin position="20"/>
        <end position="41"/>
    </location>
</feature>
<dbReference type="Proteomes" id="UP000758155">
    <property type="component" value="Unassembled WGS sequence"/>
</dbReference>
<comment type="caution">
    <text evidence="2">The sequence shown here is derived from an EMBL/GenBank/DDBJ whole genome shotgun (WGS) entry which is preliminary data.</text>
</comment>
<dbReference type="EMBL" id="SWKV01000017">
    <property type="protein sequence ID" value="KAF3042141.1"/>
    <property type="molecule type" value="Genomic_DNA"/>
</dbReference>
<dbReference type="OrthoDB" id="3210850at2759"/>